<dbReference type="SMART" id="SM00283">
    <property type="entry name" value="MA"/>
    <property type="match status" value="1"/>
</dbReference>
<evidence type="ECO:0000256" key="1">
    <source>
        <dbReference type="ARBA" id="ARBA00004236"/>
    </source>
</evidence>
<evidence type="ECO:0000313" key="11">
    <source>
        <dbReference type="Proteomes" id="UP001213680"/>
    </source>
</evidence>
<feature type="domain" description="HAMP" evidence="9">
    <location>
        <begin position="254"/>
        <end position="308"/>
    </location>
</feature>
<name>A0ABY7WWY9_9BACL</name>
<dbReference type="PROSITE" id="PS50111">
    <property type="entry name" value="CHEMOTAXIS_TRANSDUC_2"/>
    <property type="match status" value="1"/>
</dbReference>
<dbReference type="PANTHER" id="PTHR43531:SF11">
    <property type="entry name" value="METHYL-ACCEPTING CHEMOTAXIS PROTEIN 3"/>
    <property type="match status" value="1"/>
</dbReference>
<feature type="transmembrane region" description="Helical" evidence="7">
    <location>
        <begin position="231"/>
        <end position="253"/>
    </location>
</feature>
<keyword evidence="7" id="KW-1133">Transmembrane helix</keyword>
<dbReference type="EMBL" id="CP118099">
    <property type="protein sequence ID" value="WDH75401.1"/>
    <property type="molecule type" value="Genomic_DNA"/>
</dbReference>
<evidence type="ECO:0000259" key="8">
    <source>
        <dbReference type="PROSITE" id="PS50111"/>
    </source>
</evidence>
<dbReference type="InterPro" id="IPR003660">
    <property type="entry name" value="HAMP_dom"/>
</dbReference>
<evidence type="ECO:0000256" key="4">
    <source>
        <dbReference type="ARBA" id="ARBA00023136"/>
    </source>
</evidence>
<evidence type="ECO:0000256" key="5">
    <source>
        <dbReference type="ARBA" id="ARBA00029447"/>
    </source>
</evidence>
<dbReference type="PANTHER" id="PTHR43531">
    <property type="entry name" value="PROTEIN ICFG"/>
    <property type="match status" value="1"/>
</dbReference>
<keyword evidence="4 7" id="KW-0472">Membrane</keyword>
<dbReference type="CDD" id="cd19411">
    <property type="entry name" value="MCP2201-like_sensor"/>
    <property type="match status" value="1"/>
</dbReference>
<evidence type="ECO:0000256" key="3">
    <source>
        <dbReference type="ARBA" id="ARBA00022500"/>
    </source>
</evidence>
<dbReference type="Pfam" id="PF00015">
    <property type="entry name" value="MCPsignal"/>
    <property type="match status" value="1"/>
</dbReference>
<reference evidence="10 11" key="1">
    <citation type="submission" date="2023-02" db="EMBL/GenBank/DDBJ databases">
        <title>A bacterium isolated from plastisphere.</title>
        <authorList>
            <person name="Sun Y."/>
        </authorList>
    </citation>
    <scope>NUCLEOTIDE SEQUENCE [LARGE SCALE GENOMIC DNA]</scope>
    <source>
        <strain evidence="11">a-1</strain>
    </source>
</reference>
<dbReference type="CDD" id="cd06225">
    <property type="entry name" value="HAMP"/>
    <property type="match status" value="1"/>
</dbReference>
<dbReference type="Pfam" id="PF12729">
    <property type="entry name" value="4HB_MCP_1"/>
    <property type="match status" value="1"/>
</dbReference>
<accession>A0ABY7WWY9</accession>
<evidence type="ECO:0000313" key="10">
    <source>
        <dbReference type="EMBL" id="WDH75401.1"/>
    </source>
</evidence>
<dbReference type="InterPro" id="IPR024478">
    <property type="entry name" value="HlyB_4HB_MCP"/>
</dbReference>
<keyword evidence="6" id="KW-0807">Transducer</keyword>
<keyword evidence="3" id="KW-0145">Chemotaxis</keyword>
<sequence length="614" mass="68397">MAWKSTWSKALSRIKRKPTWTWKPTLKWKRREKRERTTSFGPNIGKNLTIRQKLWGLVILSLAMVIGVGGYALFSLNDANRQADDIVNNWNKGLDYAHELNTLAANYRTLELDHIVSDDATMKEELMTQMKEIRDEINTIAPKYEGRAVNAEDKELFNNFSRQWEMYQRVSDNMLTFSSTGNTGMARSYYDAQSQSTYDNFTQKLANLVDYNSEGSQRVGQNMEREFMQSLMALVAVTAGAMAILLFLGLSLLRSIIRPMQTLQTRFDELATQGGDLTMTIPVTTNDEIAQVSRSFNTFLATLREIMIDVDETAKVVLSSSKDVSAEVTQLSHYMEETSGTVEELTAGMEETAASSQEMSASTTEMGSSIDSIVDLSNESADTANRVETRAHAMREQAVVSKTEAVTIIEKKQTELAEAIKGAQSVEEIRVLTTAILAIADQTNLLALNASIEAARAGDAGRGFAVVASEIRKLAENSRQTVNEIRDVSNTVIDSVERLNTSSEDMLTFLNTKVMADYDRLEDAATQYEQDATVFGETAKTFEGNALQLRHMTDNILGVIQEVATTVTEGADGTQSISEKVQLSVERFNDVQTKMNETEKRATELSNRVAQFKL</sequence>
<dbReference type="Gene3D" id="1.10.287.950">
    <property type="entry name" value="Methyl-accepting chemotaxis protein"/>
    <property type="match status" value="1"/>
</dbReference>
<dbReference type="InterPro" id="IPR004089">
    <property type="entry name" value="MCPsignal_dom"/>
</dbReference>
<keyword evidence="11" id="KW-1185">Reference proteome</keyword>
<dbReference type="InterPro" id="IPR051310">
    <property type="entry name" value="MCP_chemotaxis"/>
</dbReference>
<dbReference type="Pfam" id="PF00672">
    <property type="entry name" value="HAMP"/>
    <property type="match status" value="1"/>
</dbReference>
<keyword evidence="2" id="KW-1003">Cell membrane</keyword>
<evidence type="ECO:0000256" key="7">
    <source>
        <dbReference type="SAM" id="Phobius"/>
    </source>
</evidence>
<feature type="domain" description="Methyl-accepting transducer" evidence="8">
    <location>
        <begin position="327"/>
        <end position="571"/>
    </location>
</feature>
<dbReference type="PROSITE" id="PS50885">
    <property type="entry name" value="HAMP"/>
    <property type="match status" value="1"/>
</dbReference>
<organism evidence="10 11">
    <name type="scientific">Exiguobacterium marinum</name>
    <dbReference type="NCBI Taxonomy" id="273528"/>
    <lineage>
        <taxon>Bacteria</taxon>
        <taxon>Bacillati</taxon>
        <taxon>Bacillota</taxon>
        <taxon>Bacilli</taxon>
        <taxon>Bacillales</taxon>
        <taxon>Bacillales Family XII. Incertae Sedis</taxon>
        <taxon>Exiguobacterium</taxon>
    </lineage>
</organism>
<dbReference type="InterPro" id="IPR047347">
    <property type="entry name" value="YvaQ-like_sensor"/>
</dbReference>
<comment type="subcellular location">
    <subcellularLocation>
        <location evidence="1">Cell membrane</location>
    </subcellularLocation>
</comment>
<evidence type="ECO:0000256" key="6">
    <source>
        <dbReference type="PROSITE-ProRule" id="PRU00284"/>
    </source>
</evidence>
<dbReference type="SMART" id="SM00304">
    <property type="entry name" value="HAMP"/>
    <property type="match status" value="1"/>
</dbReference>
<dbReference type="SUPFAM" id="SSF58104">
    <property type="entry name" value="Methyl-accepting chemotaxis protein (MCP) signaling domain"/>
    <property type="match status" value="1"/>
</dbReference>
<gene>
    <name evidence="10" type="ORF">PTI97_11290</name>
</gene>
<dbReference type="RefSeq" id="WP_274356562.1">
    <property type="nucleotide sequence ID" value="NZ_CP118099.1"/>
</dbReference>
<feature type="transmembrane region" description="Helical" evidence="7">
    <location>
        <begin position="54"/>
        <end position="74"/>
    </location>
</feature>
<proteinExistence type="inferred from homology"/>
<comment type="similarity">
    <text evidence="5">Belongs to the methyl-accepting chemotaxis (MCP) protein family.</text>
</comment>
<evidence type="ECO:0000256" key="2">
    <source>
        <dbReference type="ARBA" id="ARBA00022475"/>
    </source>
</evidence>
<keyword evidence="7" id="KW-0812">Transmembrane</keyword>
<protein>
    <submittedName>
        <fullName evidence="10">Methyl-accepting chemotaxis protein</fullName>
    </submittedName>
</protein>
<dbReference type="Proteomes" id="UP001213680">
    <property type="component" value="Chromosome"/>
</dbReference>
<evidence type="ECO:0000259" key="9">
    <source>
        <dbReference type="PROSITE" id="PS50885"/>
    </source>
</evidence>